<dbReference type="SUPFAM" id="SSF48498">
    <property type="entry name" value="Tetracyclin repressor-like, C-terminal domain"/>
    <property type="match status" value="1"/>
</dbReference>
<comment type="caution">
    <text evidence="7">The sequence shown here is derived from an EMBL/GenBank/DDBJ whole genome shotgun (WGS) entry which is preliminary data.</text>
</comment>
<evidence type="ECO:0000256" key="5">
    <source>
        <dbReference type="PROSITE-ProRule" id="PRU00335"/>
    </source>
</evidence>
<dbReference type="AlphaFoldDB" id="A0A4Y3RSM5"/>
<dbReference type="GO" id="GO:0046677">
    <property type="term" value="P:response to antibiotic"/>
    <property type="evidence" value="ECO:0007669"/>
    <property type="project" value="InterPro"/>
</dbReference>
<dbReference type="InterPro" id="IPR004111">
    <property type="entry name" value="Repressor_TetR_C"/>
</dbReference>
<keyword evidence="4" id="KW-0804">Transcription</keyword>
<dbReference type="Gene3D" id="1.10.10.60">
    <property type="entry name" value="Homeodomain-like"/>
    <property type="match status" value="1"/>
</dbReference>
<keyword evidence="2" id="KW-0805">Transcription regulation</keyword>
<keyword evidence="1" id="KW-0678">Repressor</keyword>
<dbReference type="InterPro" id="IPR009057">
    <property type="entry name" value="Homeodomain-like_sf"/>
</dbReference>
<dbReference type="SUPFAM" id="SSF46689">
    <property type="entry name" value="Homeodomain-like"/>
    <property type="match status" value="1"/>
</dbReference>
<dbReference type="InterPro" id="IPR001647">
    <property type="entry name" value="HTH_TetR"/>
</dbReference>
<dbReference type="PRINTS" id="PR00400">
    <property type="entry name" value="TETREPRESSOR"/>
</dbReference>
<dbReference type="InterPro" id="IPR036271">
    <property type="entry name" value="Tet_transcr_reg_TetR-rel_C_sf"/>
</dbReference>
<proteinExistence type="predicted"/>
<keyword evidence="8" id="KW-1185">Reference proteome</keyword>
<dbReference type="Proteomes" id="UP000315226">
    <property type="component" value="Unassembled WGS sequence"/>
</dbReference>
<dbReference type="GO" id="GO:0045892">
    <property type="term" value="P:negative regulation of DNA-templated transcription"/>
    <property type="evidence" value="ECO:0007669"/>
    <property type="project" value="InterPro"/>
</dbReference>
<dbReference type="Gene3D" id="1.10.357.10">
    <property type="entry name" value="Tetracycline Repressor, domain 2"/>
    <property type="match status" value="1"/>
</dbReference>
<reference evidence="7 8" key="1">
    <citation type="submission" date="2019-06" db="EMBL/GenBank/DDBJ databases">
        <title>Whole genome shotgun sequence of Streptomyces gardneri NBRC 12865.</title>
        <authorList>
            <person name="Hosoyama A."/>
            <person name="Uohara A."/>
            <person name="Ohji S."/>
            <person name="Ichikawa N."/>
        </authorList>
    </citation>
    <scope>NUCLEOTIDE SEQUENCE [LARGE SCALE GENOMIC DNA]</scope>
    <source>
        <strain evidence="7 8">NBRC 12865</strain>
    </source>
</reference>
<gene>
    <name evidence="7" type="ORF">SGA01_65060</name>
</gene>
<evidence type="ECO:0000259" key="6">
    <source>
        <dbReference type="PROSITE" id="PS50977"/>
    </source>
</evidence>
<feature type="DNA-binding region" description="H-T-H motif" evidence="5">
    <location>
        <begin position="75"/>
        <end position="94"/>
    </location>
</feature>
<feature type="domain" description="HTH tetR-type" evidence="6">
    <location>
        <begin position="52"/>
        <end position="112"/>
    </location>
</feature>
<dbReference type="Pfam" id="PF00440">
    <property type="entry name" value="TetR_N"/>
    <property type="match status" value="1"/>
</dbReference>
<name>A0A4Y3RSM5_9ACTN</name>
<evidence type="ECO:0000313" key="7">
    <source>
        <dbReference type="EMBL" id="GEB60901.1"/>
    </source>
</evidence>
<organism evidence="7 8">
    <name type="scientific">Streptomyces gardneri</name>
    <dbReference type="NCBI Taxonomy" id="66892"/>
    <lineage>
        <taxon>Bacteria</taxon>
        <taxon>Bacillati</taxon>
        <taxon>Actinomycetota</taxon>
        <taxon>Actinomycetes</taxon>
        <taxon>Kitasatosporales</taxon>
        <taxon>Streptomycetaceae</taxon>
        <taxon>Streptomyces</taxon>
    </lineage>
</organism>
<dbReference type="PANTHER" id="PTHR30055">
    <property type="entry name" value="HTH-TYPE TRANSCRIPTIONAL REGULATOR RUTR"/>
    <property type="match status" value="1"/>
</dbReference>
<dbReference type="Pfam" id="PF02909">
    <property type="entry name" value="TetR_C_1"/>
    <property type="match status" value="1"/>
</dbReference>
<dbReference type="InterPro" id="IPR003012">
    <property type="entry name" value="Tet_transcr_reg_TetR"/>
</dbReference>
<protein>
    <submittedName>
        <fullName evidence="7">TetR family transcriptional regulator</fullName>
    </submittedName>
</protein>
<keyword evidence="3 5" id="KW-0238">DNA-binding</keyword>
<dbReference type="GO" id="GO:0000976">
    <property type="term" value="F:transcription cis-regulatory region binding"/>
    <property type="evidence" value="ECO:0007669"/>
    <property type="project" value="TreeGrafter"/>
</dbReference>
<accession>A0A4Y3RSM5</accession>
<sequence length="250" mass="26765">MRRDTEWPGSSRVRGVDVRMGHLLSDCRRRTAYSYSVGVGRTLSTLMPRPRSLTQGQLAAAAVAVIDRDGLAALSMRTVAKELGMSPMGLYRYVADRDELEGLVVEHVLGSVDATPPAAGAPWQERIEIMAGRLRDGVAAHPEAVPLTVTHRHRSLAGLRWSETVLGILTEAGIDGGRRVVALRALHGYVTGAIQLEHLGPLAGEGTAVIAALPEDRFPHLTETARSAGGIGPDEEFFGGLRLLLRGLGD</sequence>
<evidence type="ECO:0000256" key="3">
    <source>
        <dbReference type="ARBA" id="ARBA00023125"/>
    </source>
</evidence>
<evidence type="ECO:0000256" key="2">
    <source>
        <dbReference type="ARBA" id="ARBA00023015"/>
    </source>
</evidence>
<dbReference type="InterPro" id="IPR050109">
    <property type="entry name" value="HTH-type_TetR-like_transc_reg"/>
</dbReference>
<evidence type="ECO:0000313" key="8">
    <source>
        <dbReference type="Proteomes" id="UP000315226"/>
    </source>
</evidence>
<dbReference type="GO" id="GO:0003700">
    <property type="term" value="F:DNA-binding transcription factor activity"/>
    <property type="evidence" value="ECO:0007669"/>
    <property type="project" value="TreeGrafter"/>
</dbReference>
<dbReference type="PROSITE" id="PS50977">
    <property type="entry name" value="HTH_TETR_2"/>
    <property type="match status" value="1"/>
</dbReference>
<dbReference type="PANTHER" id="PTHR30055:SF151">
    <property type="entry name" value="TRANSCRIPTIONAL REGULATORY PROTEIN"/>
    <property type="match status" value="1"/>
</dbReference>
<dbReference type="EMBL" id="BJMN01000048">
    <property type="protein sequence ID" value="GEB60901.1"/>
    <property type="molecule type" value="Genomic_DNA"/>
</dbReference>
<evidence type="ECO:0000256" key="4">
    <source>
        <dbReference type="ARBA" id="ARBA00023163"/>
    </source>
</evidence>
<evidence type="ECO:0000256" key="1">
    <source>
        <dbReference type="ARBA" id="ARBA00022491"/>
    </source>
</evidence>